<dbReference type="HOGENOM" id="CLU_3424969_0_0_11"/>
<proteinExistence type="predicted"/>
<organism evidence="1">
    <name type="scientific">Streptomyces auratus AGR0001</name>
    <dbReference type="NCBI Taxonomy" id="1160718"/>
    <lineage>
        <taxon>Bacteria</taxon>
        <taxon>Bacillati</taxon>
        <taxon>Actinomycetota</taxon>
        <taxon>Actinomycetes</taxon>
        <taxon>Kitasatosporales</taxon>
        <taxon>Streptomycetaceae</taxon>
        <taxon>Streptomyces</taxon>
    </lineage>
</organism>
<dbReference type="EMBL" id="AJGV01000029">
    <property type="protein sequence ID" value="EJJ08429.1"/>
    <property type="molecule type" value="Genomic_DNA"/>
</dbReference>
<sequence length="22" mass="2513">MSSWDARFDGELFFAVVTTGIY</sequence>
<dbReference type="AlphaFoldDB" id="J1RV92"/>
<protein>
    <submittedName>
        <fullName evidence="1">Uncharacterized protein</fullName>
    </submittedName>
</protein>
<accession>J1RV92</accession>
<gene>
    <name evidence="1" type="ORF">SU9_03556</name>
</gene>
<reference evidence="1" key="1">
    <citation type="journal article" date="2012" name="J. Bacteriol.">
        <title>Genome Sequence of Streptomyces auratus Strain AGR0001, a Phoslactomycin-Producing Actinomycete.</title>
        <authorList>
            <person name="Han X."/>
            <person name="Li M."/>
            <person name="Ding Z."/>
            <person name="Zhao J."/>
            <person name="Ji K."/>
            <person name="Wen M."/>
            <person name="Lu T."/>
        </authorList>
    </citation>
    <scope>NUCLEOTIDE SEQUENCE [LARGE SCALE GENOMIC DNA]</scope>
    <source>
        <strain evidence="1">AGR0001</strain>
    </source>
</reference>
<evidence type="ECO:0000313" key="1">
    <source>
        <dbReference type="EMBL" id="EJJ08429.1"/>
    </source>
</evidence>
<name>J1RV92_9ACTN</name>
<comment type="caution">
    <text evidence="1">The sequence shown here is derived from an EMBL/GenBank/DDBJ whole genome shotgun (WGS) entry which is preliminary data.</text>
</comment>